<evidence type="ECO:0000313" key="1">
    <source>
        <dbReference type="EMBL" id="MTW14839.1"/>
    </source>
</evidence>
<dbReference type="AlphaFoldDB" id="A0A9X5AR05"/>
<organism evidence="1 2">
    <name type="scientific">Rhodoplanes serenus</name>
    <dbReference type="NCBI Taxonomy" id="200615"/>
    <lineage>
        <taxon>Bacteria</taxon>
        <taxon>Pseudomonadati</taxon>
        <taxon>Pseudomonadota</taxon>
        <taxon>Alphaproteobacteria</taxon>
        <taxon>Hyphomicrobiales</taxon>
        <taxon>Nitrobacteraceae</taxon>
        <taxon>Rhodoplanes</taxon>
    </lineage>
</organism>
<evidence type="ECO:0000313" key="2">
    <source>
        <dbReference type="Proteomes" id="UP000438991"/>
    </source>
</evidence>
<dbReference type="EMBL" id="WNKV01000001">
    <property type="protein sequence ID" value="MTW14839.1"/>
    <property type="molecule type" value="Genomic_DNA"/>
</dbReference>
<gene>
    <name evidence="1" type="ORF">GJ689_01225</name>
</gene>
<reference evidence="1 2" key="1">
    <citation type="submission" date="2019-11" db="EMBL/GenBank/DDBJ databases">
        <title>Whole-genome sequence of Rhodoplanes serenus DSM 18633, type strain.</title>
        <authorList>
            <person name="Kyndt J.A."/>
            <person name="Meyer T.E."/>
        </authorList>
    </citation>
    <scope>NUCLEOTIDE SEQUENCE [LARGE SCALE GENOMIC DNA]</scope>
    <source>
        <strain evidence="1 2">DSM 18633</strain>
    </source>
</reference>
<dbReference type="Proteomes" id="UP000438991">
    <property type="component" value="Unassembled WGS sequence"/>
</dbReference>
<name>A0A9X5AR05_9BRAD</name>
<proteinExistence type="predicted"/>
<protein>
    <submittedName>
        <fullName evidence="1">Uncharacterized protein</fullName>
    </submittedName>
</protein>
<sequence>MTPFQAQCGRLRAGVTRSEPVARVVLDDHARLPWRFFGRLTATLPARPR</sequence>
<accession>A0A9X5AR05</accession>
<comment type="caution">
    <text evidence="1">The sequence shown here is derived from an EMBL/GenBank/DDBJ whole genome shotgun (WGS) entry which is preliminary data.</text>
</comment>